<dbReference type="SUPFAM" id="SSF55920">
    <property type="entry name" value="Creatinase/aminopeptidase"/>
    <property type="match status" value="1"/>
</dbReference>
<comment type="cofactor">
    <cofactor evidence="2">
        <name>Mn(2+)</name>
        <dbReference type="ChEBI" id="CHEBI:29035"/>
    </cofactor>
</comment>
<evidence type="ECO:0000313" key="10">
    <source>
        <dbReference type="Proteomes" id="UP000730482"/>
    </source>
</evidence>
<dbReference type="PANTHER" id="PTHR43226">
    <property type="entry name" value="XAA-PRO AMINOPEPTIDASE 3"/>
    <property type="match status" value="1"/>
</dbReference>
<gene>
    <name evidence="9" type="ORF">KGQ19_48240</name>
</gene>
<dbReference type="Gene3D" id="3.40.350.10">
    <property type="entry name" value="Creatinase/prolidase N-terminal domain"/>
    <property type="match status" value="1"/>
</dbReference>
<feature type="domain" description="Aminopeptidase P N-terminal" evidence="8">
    <location>
        <begin position="42"/>
        <end position="183"/>
    </location>
</feature>
<dbReference type="SMART" id="SM01011">
    <property type="entry name" value="AMP_N"/>
    <property type="match status" value="1"/>
</dbReference>
<evidence type="ECO:0000256" key="6">
    <source>
        <dbReference type="ARBA" id="ARBA00022801"/>
    </source>
</evidence>
<sequence length="479" mass="52308">MSSDPNLSKFATGSHDLPVTDALAAFMATQWAPSPLPDLDPVPASRWTGRRREAVSARFPGERLIVPAGVEKLRSNDTYWHYRPHSAFAHLTGSQLLEAVLVFEPNGSGHDAILFAHDRSSRDNGEAFRDRRLGEMWEGRRPSLSESAELYGITTENLNRLSDKLSGAAIPTRVLRDSDPRVDTLVTARPEADAEFTAYLSELRLVKDSWELDQLQAAVDATTLGFQDVARILPTVAGRPRGERWVEGAFNTRARIEGNDVGYNTIVGGGAHACVLHWTANNGTLNPGDLLLLDAGVEVDSLYTADITRTLPISGTFTPLQRDLYNLVLQAQNAGIATLRPGAKFRDFHWAAMRTIATGLIDMGILKVSLEEAMDPTIGIYRRYTLCGSGHMLGLDVHDCAKARANEYVEGTLTTGNVLTVEPGLYLQPDDLTLPPELRGIGIRIEDDLVITEEGSLLMSAALPREADEVEAWMAAQAG</sequence>
<dbReference type="PANTHER" id="PTHR43226:SF4">
    <property type="entry name" value="XAA-PRO AMINOPEPTIDASE 3"/>
    <property type="match status" value="1"/>
</dbReference>
<evidence type="ECO:0000256" key="7">
    <source>
        <dbReference type="ARBA" id="ARBA00023211"/>
    </source>
</evidence>
<evidence type="ECO:0000256" key="4">
    <source>
        <dbReference type="ARBA" id="ARBA00012574"/>
    </source>
</evidence>
<evidence type="ECO:0000256" key="5">
    <source>
        <dbReference type="ARBA" id="ARBA00022723"/>
    </source>
</evidence>
<evidence type="ECO:0000313" key="9">
    <source>
        <dbReference type="EMBL" id="MBS2554670.1"/>
    </source>
</evidence>
<dbReference type="InterPro" id="IPR007865">
    <property type="entry name" value="Aminopep_P_N"/>
</dbReference>
<protein>
    <recommendedName>
        <fullName evidence="4">Xaa-Pro aminopeptidase</fullName>
        <ecNumber evidence="4">3.4.11.9</ecNumber>
    </recommendedName>
</protein>
<dbReference type="Pfam" id="PF00557">
    <property type="entry name" value="Peptidase_M24"/>
    <property type="match status" value="1"/>
</dbReference>
<dbReference type="InterPro" id="IPR036005">
    <property type="entry name" value="Creatinase/aminopeptidase-like"/>
</dbReference>
<keyword evidence="9" id="KW-0645">Protease</keyword>
<reference evidence="9 10" key="1">
    <citation type="submission" date="2020-02" db="EMBL/GenBank/DDBJ databases">
        <title>Acidophilic actinobacteria isolated from forest soil.</title>
        <authorList>
            <person name="Golinska P."/>
        </authorList>
    </citation>
    <scope>NUCLEOTIDE SEQUENCE [LARGE SCALE GENOMIC DNA]</scope>
    <source>
        <strain evidence="9 10">NL8</strain>
    </source>
</reference>
<dbReference type="RefSeq" id="WP_212022309.1">
    <property type="nucleotide sequence ID" value="NZ_JAAFYZ010000438.1"/>
</dbReference>
<dbReference type="InterPro" id="IPR000994">
    <property type="entry name" value="Pept_M24"/>
</dbReference>
<dbReference type="SUPFAM" id="SSF53092">
    <property type="entry name" value="Creatinase/prolidase N-terminal domain"/>
    <property type="match status" value="1"/>
</dbReference>
<dbReference type="CDD" id="cd01087">
    <property type="entry name" value="Prolidase"/>
    <property type="match status" value="1"/>
</dbReference>
<dbReference type="Proteomes" id="UP000730482">
    <property type="component" value="Unassembled WGS sequence"/>
</dbReference>
<comment type="caution">
    <text evidence="9">The sequence shown here is derived from an EMBL/GenBank/DDBJ whole genome shotgun (WGS) entry which is preliminary data.</text>
</comment>
<comment type="catalytic activity">
    <reaction evidence="1">
        <text>Release of any N-terminal amino acid, including proline, that is linked to proline, even from a dipeptide or tripeptide.</text>
        <dbReference type="EC" id="3.4.11.9"/>
    </reaction>
</comment>
<organism evidence="9 10">
    <name type="scientific">Catenulispora pinistramenti</name>
    <dbReference type="NCBI Taxonomy" id="2705254"/>
    <lineage>
        <taxon>Bacteria</taxon>
        <taxon>Bacillati</taxon>
        <taxon>Actinomycetota</taxon>
        <taxon>Actinomycetes</taxon>
        <taxon>Catenulisporales</taxon>
        <taxon>Catenulisporaceae</taxon>
        <taxon>Catenulispora</taxon>
    </lineage>
</organism>
<dbReference type="InterPro" id="IPR029149">
    <property type="entry name" value="Creatin/AminoP/Spt16_N"/>
</dbReference>
<keyword evidence="5" id="KW-0479">Metal-binding</keyword>
<dbReference type="Pfam" id="PF05195">
    <property type="entry name" value="AMP_N"/>
    <property type="match status" value="1"/>
</dbReference>
<evidence type="ECO:0000259" key="8">
    <source>
        <dbReference type="SMART" id="SM01011"/>
    </source>
</evidence>
<dbReference type="EMBL" id="JAAFYZ010000438">
    <property type="protein sequence ID" value="MBS2554670.1"/>
    <property type="molecule type" value="Genomic_DNA"/>
</dbReference>
<evidence type="ECO:0000256" key="3">
    <source>
        <dbReference type="ARBA" id="ARBA00008766"/>
    </source>
</evidence>
<accession>A0ABS5L9A4</accession>
<dbReference type="Gene3D" id="3.90.230.10">
    <property type="entry name" value="Creatinase/methionine aminopeptidase superfamily"/>
    <property type="match status" value="1"/>
</dbReference>
<dbReference type="InterPro" id="IPR052433">
    <property type="entry name" value="X-Pro_dipept-like"/>
</dbReference>
<dbReference type="EC" id="3.4.11.9" evidence="4"/>
<dbReference type="GO" id="GO:0004177">
    <property type="term" value="F:aminopeptidase activity"/>
    <property type="evidence" value="ECO:0007669"/>
    <property type="project" value="UniProtKB-KW"/>
</dbReference>
<evidence type="ECO:0000256" key="1">
    <source>
        <dbReference type="ARBA" id="ARBA00001424"/>
    </source>
</evidence>
<comment type="similarity">
    <text evidence="3">Belongs to the peptidase M24B family.</text>
</comment>
<keyword evidence="7" id="KW-0464">Manganese</keyword>
<evidence type="ECO:0000256" key="2">
    <source>
        <dbReference type="ARBA" id="ARBA00001936"/>
    </source>
</evidence>
<name>A0ABS5L9A4_9ACTN</name>
<keyword evidence="9" id="KW-0031">Aminopeptidase</keyword>
<keyword evidence="10" id="KW-1185">Reference proteome</keyword>
<proteinExistence type="inferred from homology"/>
<keyword evidence="6" id="KW-0378">Hydrolase</keyword>